<keyword evidence="2" id="KW-0812">Transmembrane</keyword>
<dbReference type="Pfam" id="PF23983">
    <property type="entry name" value="P11_C"/>
    <property type="match status" value="1"/>
</dbReference>
<evidence type="ECO:0000259" key="3">
    <source>
        <dbReference type="Pfam" id="PF23983"/>
    </source>
</evidence>
<evidence type="ECO:0000313" key="4">
    <source>
        <dbReference type="EMBL" id="BCS83047.1"/>
    </source>
</evidence>
<evidence type="ECO:0000256" key="1">
    <source>
        <dbReference type="SAM" id="MobiDB-lite"/>
    </source>
</evidence>
<dbReference type="InterPro" id="IPR055730">
    <property type="entry name" value="P11_C"/>
</dbReference>
<feature type="compositionally biased region" description="Polar residues" evidence="1">
    <location>
        <begin position="190"/>
        <end position="199"/>
    </location>
</feature>
<accession>A0ABM7NSH6</accession>
<organism evidence="4 5">
    <name type="scientific">Cotonvirus japonicus</name>
    <dbReference type="NCBI Taxonomy" id="2811091"/>
    <lineage>
        <taxon>Viruses</taxon>
        <taxon>Varidnaviria</taxon>
        <taxon>Bamfordvirae</taxon>
        <taxon>Nucleocytoviricota</taxon>
        <taxon>Megaviricetes</taxon>
        <taxon>Imitervirales</taxon>
        <taxon>Mimiviridae</taxon>
        <taxon>Megamimivirinae</taxon>
        <taxon>Cotonvirus</taxon>
        <taxon>Cotonvirus japonicum</taxon>
    </lineage>
</organism>
<sequence length="231" mass="26663">MAGSNYNILLIILVIIIIAAIFYYINKNNQRVPPNVSHFKNNISNEYSVPKFIKLPTVNDHNEFSDNIVDTLLSNYDHSENNTLEILSESPSQYYSTMSPFNHVNKKQHDTRNMDYPFSDEECDDRDFTYKKHKFTKRTPDDLNDLFDVSQMLPKEIEDDWWDNLPLDTTKKINGTHMINPKHHMGIDTVGNSKRNATTDPRGEIPNPKISVSPWGNSTIEPNPYARGLCN</sequence>
<proteinExistence type="predicted"/>
<evidence type="ECO:0000256" key="2">
    <source>
        <dbReference type="SAM" id="Phobius"/>
    </source>
</evidence>
<feature type="transmembrane region" description="Helical" evidence="2">
    <location>
        <begin position="6"/>
        <end position="25"/>
    </location>
</feature>
<name>A0ABM7NSH6_9VIRU</name>
<dbReference type="EMBL" id="AP024483">
    <property type="protein sequence ID" value="BCS83047.1"/>
    <property type="molecule type" value="Genomic_DNA"/>
</dbReference>
<dbReference type="RefSeq" id="YP_010841655.1">
    <property type="nucleotide sequence ID" value="NC_079139.1"/>
</dbReference>
<protein>
    <recommendedName>
        <fullName evidence="3">Minor capsid protein P11 C-terminal conserved region domain-containing protein</fullName>
    </recommendedName>
</protein>
<reference evidence="4 5" key="1">
    <citation type="submission" date="2021-02" db="EMBL/GenBank/DDBJ databases">
        <title>Cotonvirus japonicus, which uses Golgi apparatus of host cells for its virion factory, phylogenetically links tailed tupanvirus and icosahedral mimivirus.</title>
        <authorList>
            <person name="Takahashi H."/>
            <person name="Fukaya S."/>
            <person name="Song C."/>
            <person name="Murata K."/>
            <person name="Takemura M."/>
        </authorList>
    </citation>
    <scope>NUCLEOTIDE SEQUENCE [LARGE SCALE GENOMIC DNA]</scope>
</reference>
<keyword evidence="2" id="KW-0472">Membrane</keyword>
<feature type="domain" description="Minor capsid protein P11 C-terminal conserved region" evidence="3">
    <location>
        <begin position="147"/>
        <end position="230"/>
    </location>
</feature>
<dbReference type="GeneID" id="80558252"/>
<evidence type="ECO:0000313" key="5">
    <source>
        <dbReference type="Proteomes" id="UP001321479"/>
    </source>
</evidence>
<dbReference type="Proteomes" id="UP001321479">
    <property type="component" value="Segment"/>
</dbReference>
<keyword evidence="5" id="KW-1185">Reference proteome</keyword>
<feature type="region of interest" description="Disordered" evidence="1">
    <location>
        <begin position="176"/>
        <end position="231"/>
    </location>
</feature>
<keyword evidence="2" id="KW-1133">Transmembrane helix</keyword>